<dbReference type="AlphaFoldDB" id="A0A8H6YWE2"/>
<dbReference type="OrthoDB" id="3145912at2759"/>
<proteinExistence type="predicted"/>
<organism evidence="1 2">
    <name type="scientific">Mycena venus</name>
    <dbReference type="NCBI Taxonomy" id="2733690"/>
    <lineage>
        <taxon>Eukaryota</taxon>
        <taxon>Fungi</taxon>
        <taxon>Dikarya</taxon>
        <taxon>Basidiomycota</taxon>
        <taxon>Agaricomycotina</taxon>
        <taxon>Agaricomycetes</taxon>
        <taxon>Agaricomycetidae</taxon>
        <taxon>Agaricales</taxon>
        <taxon>Marasmiineae</taxon>
        <taxon>Mycenaceae</taxon>
        <taxon>Mycena</taxon>
    </lineage>
</organism>
<name>A0A8H6YWE2_9AGAR</name>
<accession>A0A8H6YWE2</accession>
<comment type="caution">
    <text evidence="1">The sequence shown here is derived from an EMBL/GenBank/DDBJ whole genome shotgun (WGS) entry which is preliminary data.</text>
</comment>
<protein>
    <submittedName>
        <fullName evidence="1">Tyrosinase central domain-containing protein</fullName>
    </submittedName>
</protein>
<sequence length="276" mass="31332">MDSEPLFPPEIEREIFETTALVHSGTIFALLRVARRVLIWIEPLLYRVIRVGHENSSMVRALVDALASKPPEFVHHAVRHLGLDSIYSPCTASEGRQLLALCKGLVNFGSTNGFTDPLLLPLLAEMHVQRLALNLVDLFGATPIDLAHPLFRSVTHFDIFGFDGIVEVLPDVPLLPALTHLCVNSHISRQMLLNVLVDCPRLRLLLVQWHSQERDSYDLARAHHEYDARFVIGLYGDYWAEWEAGARGLPDQWTQGDDFIARKRNGEIEATRYWLE</sequence>
<evidence type="ECO:0000313" key="2">
    <source>
        <dbReference type="Proteomes" id="UP000620124"/>
    </source>
</evidence>
<dbReference type="EMBL" id="JACAZI010000003">
    <property type="protein sequence ID" value="KAF7366157.1"/>
    <property type="molecule type" value="Genomic_DNA"/>
</dbReference>
<gene>
    <name evidence="1" type="ORF">MVEN_00492600</name>
</gene>
<dbReference type="Proteomes" id="UP000620124">
    <property type="component" value="Unassembled WGS sequence"/>
</dbReference>
<reference evidence="1" key="1">
    <citation type="submission" date="2020-05" db="EMBL/GenBank/DDBJ databases">
        <title>Mycena genomes resolve the evolution of fungal bioluminescence.</title>
        <authorList>
            <person name="Tsai I.J."/>
        </authorList>
    </citation>
    <scope>NUCLEOTIDE SEQUENCE</scope>
    <source>
        <strain evidence="1">CCC161011</strain>
    </source>
</reference>
<keyword evidence="2" id="KW-1185">Reference proteome</keyword>
<evidence type="ECO:0000313" key="1">
    <source>
        <dbReference type="EMBL" id="KAF7366157.1"/>
    </source>
</evidence>